<evidence type="ECO:0000313" key="2">
    <source>
        <dbReference type="Proteomes" id="UP001143910"/>
    </source>
</evidence>
<reference evidence="1" key="1">
    <citation type="submission" date="2022-08" db="EMBL/GenBank/DDBJ databases">
        <title>Genome Sequence of Lecanicillium fungicola.</title>
        <authorList>
            <person name="Buettner E."/>
        </authorList>
    </citation>
    <scope>NUCLEOTIDE SEQUENCE</scope>
    <source>
        <strain evidence="1">Babe33</strain>
    </source>
</reference>
<dbReference type="Proteomes" id="UP001143910">
    <property type="component" value="Unassembled WGS sequence"/>
</dbReference>
<dbReference type="EMBL" id="JANJQO010002150">
    <property type="protein sequence ID" value="KAJ2967929.1"/>
    <property type="molecule type" value="Genomic_DNA"/>
</dbReference>
<proteinExistence type="predicted"/>
<accession>A0ACC1MNS2</accession>
<organism evidence="1 2">
    <name type="scientific">Zarea fungicola</name>
    <dbReference type="NCBI Taxonomy" id="93591"/>
    <lineage>
        <taxon>Eukaryota</taxon>
        <taxon>Fungi</taxon>
        <taxon>Dikarya</taxon>
        <taxon>Ascomycota</taxon>
        <taxon>Pezizomycotina</taxon>
        <taxon>Sordariomycetes</taxon>
        <taxon>Hypocreomycetidae</taxon>
        <taxon>Hypocreales</taxon>
        <taxon>Cordycipitaceae</taxon>
        <taxon>Zarea</taxon>
    </lineage>
</organism>
<name>A0ACC1MNS2_9HYPO</name>
<comment type="caution">
    <text evidence="1">The sequence shown here is derived from an EMBL/GenBank/DDBJ whole genome shotgun (WGS) entry which is preliminary data.</text>
</comment>
<sequence length="653" mass="71946">MAAQQPVNGNSGNRSFSLFPNPNISRPPAPVIRLHPNPRPKRSESRERARQEQLQQLDHNYLQERPQTPHRQVSDLGSLHSTPRQETSMQRSHTPLQFNAVDNSVISPPSQAEHHQPVADDLGHLEAAFPDATPLAQSSSSRSRSSIAKLPLDGPPSSGSPARPPPLRSIFPTYDPELPLDQQAYGPTQMSPSHIPRAVISRQSYYDNDAMSIVASQAYSTSPLQQLGQQQQQDPRSLPARYQQQDTLTFSAGNRAPTRANTLSPPVIPNTSTTDQLKTFWKAANGWKAAPSEGRLFCLKLTQLKDAPVYTLSSASQPLYNLRLDPTSASALVSLSRHDPNKVYKPPKAEVPPLSSSSSSGPSVGTNSKPDSKHWQQVLHTTLEEESRKHPPNDGLVALLMPDPATKMAIERSDEPALVAMAERECARLVWDEDSSSNYLVHPALAAPFCITVERCPAWSRVEYTLEHHESPRHLAKLTRDGTGSGWLEIDTSVASHIEAYYIIDVAVAALLIVSASEERSGNGPVVSAAGGAAGAGMETFEPPPGPIESSTRIETWNSGRFGKLSVRKDDRKQRRQIEEFEVDLESQDGSLTKAGARIRTKSKRKSKENEKEEKLPFLLRAGVKLAKGVFKFVIWILTAIFRVLFKCVRSKY</sequence>
<protein>
    <submittedName>
        <fullName evidence="1">Uncharacterized protein</fullName>
    </submittedName>
</protein>
<gene>
    <name evidence="1" type="ORF">NQ176_g9429</name>
</gene>
<evidence type="ECO:0000313" key="1">
    <source>
        <dbReference type="EMBL" id="KAJ2967929.1"/>
    </source>
</evidence>
<keyword evidence="2" id="KW-1185">Reference proteome</keyword>